<gene>
    <name evidence="2" type="ORF">CYCCA115_LOCUS21618</name>
</gene>
<feature type="compositionally biased region" description="Polar residues" evidence="1">
    <location>
        <begin position="920"/>
        <end position="938"/>
    </location>
</feature>
<feature type="region of interest" description="Disordered" evidence="1">
    <location>
        <begin position="566"/>
        <end position="611"/>
    </location>
</feature>
<feature type="compositionally biased region" description="Polar residues" evidence="1">
    <location>
        <begin position="761"/>
        <end position="773"/>
    </location>
</feature>
<proteinExistence type="predicted"/>
<evidence type="ECO:0000313" key="2">
    <source>
        <dbReference type="EMBL" id="CAJ1966034.1"/>
    </source>
</evidence>
<protein>
    <submittedName>
        <fullName evidence="2">Uncharacterized protein</fullName>
    </submittedName>
</protein>
<feature type="region of interest" description="Disordered" evidence="1">
    <location>
        <begin position="484"/>
        <end position="547"/>
    </location>
</feature>
<feature type="region of interest" description="Disordered" evidence="1">
    <location>
        <begin position="920"/>
        <end position="939"/>
    </location>
</feature>
<dbReference type="SUPFAM" id="SSF82185">
    <property type="entry name" value="Histone H3 K4-specific methyltransferase SET7/9 N-terminal domain"/>
    <property type="match status" value="1"/>
</dbReference>
<sequence>MTSIHHDIAFRKEGMLNGNATDAKTTTTTTTSHQMAHLASGQFAFVEGDLKNTTTATDGNLADKRTNQSARRLLGNNLYSSFRKKSKVMERITTSTRLASKNNVNNVESEVPVVAPEGIAFIPSQISLRPGSLISDLNTAASETSKRSKNPLGELQQVDPIIRHPQSQIRHVPARRPKRQSSFGTMAPEPPKLKELIEDSGILNEITMQKGGGGFQSIVDAEGLDESSSDWRQLSKKTQRAVSAVLESTLHEVLSLEDHPSYYSSTSPNDRVVSGQLASNASGSTNEWRSFGDTTISSRSLDHEELQHMKERKQRASSEPDSESSRPLPNNLNEQEDHSYRIRNRQWEEMEQQEQVAESQYDISRSLSISSRYEPAVSPIPDGVELDVLPRELDDGNTLLKSQHRRVASDDLVGSSSNFLLSEEQLHYLNRKDSTQSMVSEITMDTNVKTSGRSILTTPPATPMVLDPRAPQLLMARLQEDPTSQINTFPRPPIALESPTPPMRKRSPDDDHVIDGTAARFAERSSGVTSALQPYTRKGTLTQSGRAQQLHEMEAILENEEKVKQEGISARKKSQTDNSETTDSDLDTEELSTSESFDPQPISLRGPFASDSDAMPIRLGGLLRPVDNSNPLLFPAPLISDDEDEEHFQNESDHQRAIDQGKVISPSKSKIREQFSAVTATPSVDNRRKFLPDVFVASNHRKDFQNSHRDIVFDSSNSSIDLEAETAPLHDAIVANDKVGSSIQRHSESYRAKSGAANRMEPSSSVGQFNSLHAKSAFEYPKPPSHAPLHSSLDFHGSGDMPEQATQAKSVHSEENIDELSTSESADPPPAISLRGPFADDSEAAPRRLGGLLRPQEDSNPLLFPAPLMSDDEDAVCFEDEPDAETFSGPVDAMATQKEMAGESKRPSSLKDYQLKVFNPSANTRSTDNQRTYQNTTARAHRDILFDSSTHSMHSGEDTQEPNQSKQSNNNDNDNWAGDEILPLASKIESSVLTNGEVNEQFCFRGLQDGVRVKLCPAQIGYLLNGKAHVHSGHYSGPLNSQCRMHGNGMFWFTSGDTYLGEFRNGELHGAGMMSVTDEETGKKQVFSGYFSRNKYVGDEVVDDDST</sequence>
<keyword evidence="3" id="KW-1185">Reference proteome</keyword>
<dbReference type="Proteomes" id="UP001295423">
    <property type="component" value="Unassembled WGS sequence"/>
</dbReference>
<feature type="compositionally biased region" description="Low complexity" evidence="1">
    <location>
        <begin position="963"/>
        <end position="975"/>
    </location>
</feature>
<feature type="region of interest" description="Disordered" evidence="1">
    <location>
        <begin position="305"/>
        <end position="338"/>
    </location>
</feature>
<name>A0AAD2G8X2_9STRA</name>
<feature type="compositionally biased region" description="Basic and acidic residues" evidence="1">
    <location>
        <begin position="305"/>
        <end position="318"/>
    </location>
</feature>
<dbReference type="Gene3D" id="2.20.110.10">
    <property type="entry name" value="Histone H3 K4-specific methyltransferase SET7/9 N-terminal domain"/>
    <property type="match status" value="1"/>
</dbReference>
<comment type="caution">
    <text evidence="2">The sequence shown here is derived from an EMBL/GenBank/DDBJ whole genome shotgun (WGS) entry which is preliminary data.</text>
</comment>
<feature type="region of interest" description="Disordered" evidence="1">
    <location>
        <begin position="168"/>
        <end position="191"/>
    </location>
</feature>
<feature type="compositionally biased region" description="Acidic residues" evidence="1">
    <location>
        <begin position="580"/>
        <end position="592"/>
    </location>
</feature>
<feature type="region of interest" description="Disordered" evidence="1">
    <location>
        <begin position="949"/>
        <end position="978"/>
    </location>
</feature>
<feature type="compositionally biased region" description="Polar residues" evidence="1">
    <location>
        <begin position="276"/>
        <end position="292"/>
    </location>
</feature>
<evidence type="ECO:0000256" key="1">
    <source>
        <dbReference type="SAM" id="MobiDB-lite"/>
    </source>
</evidence>
<dbReference type="EMBL" id="CAKOGP040002247">
    <property type="protein sequence ID" value="CAJ1966034.1"/>
    <property type="molecule type" value="Genomic_DNA"/>
</dbReference>
<organism evidence="2 3">
    <name type="scientific">Cylindrotheca closterium</name>
    <dbReference type="NCBI Taxonomy" id="2856"/>
    <lineage>
        <taxon>Eukaryota</taxon>
        <taxon>Sar</taxon>
        <taxon>Stramenopiles</taxon>
        <taxon>Ochrophyta</taxon>
        <taxon>Bacillariophyta</taxon>
        <taxon>Bacillariophyceae</taxon>
        <taxon>Bacillariophycidae</taxon>
        <taxon>Bacillariales</taxon>
        <taxon>Bacillariaceae</taxon>
        <taxon>Cylindrotheca</taxon>
    </lineage>
</organism>
<reference evidence="2" key="1">
    <citation type="submission" date="2023-08" db="EMBL/GenBank/DDBJ databases">
        <authorList>
            <person name="Audoor S."/>
            <person name="Bilcke G."/>
        </authorList>
    </citation>
    <scope>NUCLEOTIDE SEQUENCE</scope>
</reference>
<evidence type="ECO:0000313" key="3">
    <source>
        <dbReference type="Proteomes" id="UP001295423"/>
    </source>
</evidence>
<feature type="region of interest" description="Disordered" evidence="1">
    <location>
        <begin position="259"/>
        <end position="292"/>
    </location>
</feature>
<dbReference type="AlphaFoldDB" id="A0AAD2G8X2"/>
<feature type="region of interest" description="Disordered" evidence="1">
    <location>
        <begin position="740"/>
        <end position="845"/>
    </location>
</feature>
<accession>A0AAD2G8X2</accession>
<feature type="compositionally biased region" description="Polar residues" evidence="1">
    <location>
        <begin position="526"/>
        <end position="547"/>
    </location>
</feature>